<evidence type="ECO:0000256" key="11">
    <source>
        <dbReference type="RuleBase" id="RU000554"/>
    </source>
</evidence>
<accession>A0A562VBG9</accession>
<feature type="domain" description="Uroporphyrinogen decarboxylase (URO-D)" evidence="14">
    <location>
        <begin position="146"/>
        <end position="162"/>
    </location>
</feature>
<feature type="domain" description="Uroporphyrinogen decarboxylase (URO-D)" evidence="13">
    <location>
        <begin position="29"/>
        <end position="38"/>
    </location>
</feature>
<keyword evidence="7 10" id="KW-0210">Decarboxylase</keyword>
<comment type="similarity">
    <text evidence="3 10 12">Belongs to the uroporphyrinogen decarboxylase family.</text>
</comment>
<evidence type="ECO:0000259" key="13">
    <source>
        <dbReference type="PROSITE" id="PS00906"/>
    </source>
</evidence>
<dbReference type="InterPro" id="IPR000257">
    <property type="entry name" value="Uroporphyrinogen_deCOase"/>
</dbReference>
<dbReference type="FunFam" id="3.20.20.210:FF:000008">
    <property type="entry name" value="Uroporphyrinogen decarboxylase"/>
    <property type="match status" value="1"/>
</dbReference>
<dbReference type="HAMAP" id="MF_00218">
    <property type="entry name" value="URO_D"/>
    <property type="match status" value="1"/>
</dbReference>
<dbReference type="Pfam" id="PF01208">
    <property type="entry name" value="URO-D"/>
    <property type="match status" value="1"/>
</dbReference>
<evidence type="ECO:0000259" key="14">
    <source>
        <dbReference type="PROSITE" id="PS00907"/>
    </source>
</evidence>
<dbReference type="SUPFAM" id="SSF51726">
    <property type="entry name" value="UROD/MetE-like"/>
    <property type="match status" value="1"/>
</dbReference>
<dbReference type="PROSITE" id="PS00907">
    <property type="entry name" value="UROD_2"/>
    <property type="match status" value="1"/>
</dbReference>
<comment type="function">
    <text evidence="10">Catalyzes the decarboxylation of four acetate groups of uroporphyrinogen-III to yield coproporphyrinogen-III.</text>
</comment>
<keyword evidence="8 10" id="KW-0456">Lyase</keyword>
<dbReference type="Proteomes" id="UP000321617">
    <property type="component" value="Unassembled WGS sequence"/>
</dbReference>
<comment type="caution">
    <text evidence="10">Lacks conserved residue(s) required for the propagation of feature annotation.</text>
</comment>
<feature type="binding site" evidence="10">
    <location>
        <position position="326"/>
    </location>
    <ligand>
        <name>substrate</name>
    </ligand>
</feature>
<evidence type="ECO:0000256" key="6">
    <source>
        <dbReference type="ARBA" id="ARBA00022490"/>
    </source>
</evidence>
<dbReference type="EMBL" id="VLLL01000005">
    <property type="protein sequence ID" value="TWJ15234.1"/>
    <property type="molecule type" value="Genomic_DNA"/>
</dbReference>
<dbReference type="InterPro" id="IPR006361">
    <property type="entry name" value="Uroporphyrinogen_deCO2ase_HemE"/>
</dbReference>
<evidence type="ECO:0000256" key="8">
    <source>
        <dbReference type="ARBA" id="ARBA00023239"/>
    </source>
</evidence>
<evidence type="ECO:0000256" key="4">
    <source>
        <dbReference type="ARBA" id="ARBA00011738"/>
    </source>
</evidence>
<dbReference type="UniPathway" id="UPA00251">
    <property type="reaction ID" value="UER00321"/>
</dbReference>
<dbReference type="CDD" id="cd00717">
    <property type="entry name" value="URO-D"/>
    <property type="match status" value="1"/>
</dbReference>
<dbReference type="GO" id="GO:0006782">
    <property type="term" value="P:protoporphyrinogen IX biosynthetic process"/>
    <property type="evidence" value="ECO:0007669"/>
    <property type="project" value="UniProtKB-UniRule"/>
</dbReference>
<dbReference type="AlphaFoldDB" id="A0A562VBG9"/>
<comment type="subunit">
    <text evidence="4 10">Homodimer.</text>
</comment>
<feature type="binding site" evidence="10">
    <location>
        <begin position="34"/>
        <end position="38"/>
    </location>
    <ligand>
        <name>substrate</name>
    </ligand>
</feature>
<evidence type="ECO:0000313" key="15">
    <source>
        <dbReference type="EMBL" id="TWJ15234.1"/>
    </source>
</evidence>
<dbReference type="Gene3D" id="3.20.20.210">
    <property type="match status" value="1"/>
</dbReference>
<comment type="caution">
    <text evidence="15">The sequence shown here is derived from an EMBL/GenBank/DDBJ whole genome shotgun (WGS) entry which is preliminary data.</text>
</comment>
<keyword evidence="9 10" id="KW-0627">Porphyrin biosynthesis</keyword>
<dbReference type="PROSITE" id="PS00906">
    <property type="entry name" value="UROD_1"/>
    <property type="match status" value="1"/>
</dbReference>
<comment type="pathway">
    <text evidence="2 10 11">Porphyrin-containing compound metabolism; protoporphyrin-IX biosynthesis; coproporphyrinogen-III from 5-aminolevulinate: step 4/4.</text>
</comment>
<evidence type="ECO:0000256" key="10">
    <source>
        <dbReference type="HAMAP-Rule" id="MF_00218"/>
    </source>
</evidence>
<comment type="catalytic activity">
    <reaction evidence="10 11">
        <text>uroporphyrinogen III + 4 H(+) = coproporphyrinogen III + 4 CO2</text>
        <dbReference type="Rhea" id="RHEA:19865"/>
        <dbReference type="ChEBI" id="CHEBI:15378"/>
        <dbReference type="ChEBI" id="CHEBI:16526"/>
        <dbReference type="ChEBI" id="CHEBI:57308"/>
        <dbReference type="ChEBI" id="CHEBI:57309"/>
        <dbReference type="EC" id="4.1.1.37"/>
    </reaction>
</comment>
<dbReference type="GO" id="GO:0005829">
    <property type="term" value="C:cytosol"/>
    <property type="evidence" value="ECO:0007669"/>
    <property type="project" value="UniProtKB-SubCell"/>
</dbReference>
<sequence length="350" mass="37688">MIPMMATNGVLNESVFLRACRGEDTTHTPVWFMRQAGRSLPEYRKVREGIPMLEACRTPDLVCEITLQPVRRHHVDAAVFFSDIVVPLAAVGVDVDIVPGTGPVVAEPIRTMDQVERLRDLTPEDVPYITEAVGLLRRELGGTPLIGFAGAPFTLASYLVEGGPSRTHVQTKALMYGAPEVWHALCERLAAITSTFLSVQIEAGASAVQLFDSWAGALSLADYESFVAPHSRRVLASVADRGVPRIHFGVSTGHLLTAMADAGADVVGVDWRTPLDTAAGLVGGRPLQGNLDPCTLMAPDEVLEREVRRVLAEGAAAPGHVFNLGHGVLPETDPDALTRTVEHVHRHSAR</sequence>
<feature type="binding site" evidence="10">
    <location>
        <position position="158"/>
    </location>
    <ligand>
        <name>substrate</name>
    </ligand>
</feature>
<protein>
    <recommendedName>
        <fullName evidence="5 10">Uroporphyrinogen decarboxylase</fullName>
        <shortName evidence="10">UPD</shortName>
        <shortName evidence="10">URO-D</shortName>
        <ecNumber evidence="5 10">4.1.1.37</ecNumber>
    </recommendedName>
</protein>
<dbReference type="EC" id="4.1.1.37" evidence="5 10"/>
<evidence type="ECO:0000313" key="16">
    <source>
        <dbReference type="Proteomes" id="UP000321617"/>
    </source>
</evidence>
<name>A0A562VBG9_9ACTN</name>
<reference evidence="15 16" key="1">
    <citation type="journal article" date="2013" name="Stand. Genomic Sci.">
        <title>Genomic Encyclopedia of Type Strains, Phase I: The one thousand microbial genomes (KMG-I) project.</title>
        <authorList>
            <person name="Kyrpides N.C."/>
            <person name="Woyke T."/>
            <person name="Eisen J.A."/>
            <person name="Garrity G."/>
            <person name="Lilburn T.G."/>
            <person name="Beck B.J."/>
            <person name="Whitman W.B."/>
            <person name="Hugenholtz P."/>
            <person name="Klenk H.P."/>
        </authorList>
    </citation>
    <scope>NUCLEOTIDE SEQUENCE [LARGE SCALE GENOMIC DNA]</scope>
    <source>
        <strain evidence="15 16">DSM 45044</strain>
    </source>
</reference>
<evidence type="ECO:0000256" key="7">
    <source>
        <dbReference type="ARBA" id="ARBA00022793"/>
    </source>
</evidence>
<keyword evidence="6 10" id="KW-0963">Cytoplasm</keyword>
<keyword evidence="16" id="KW-1185">Reference proteome</keyword>
<evidence type="ECO:0000256" key="3">
    <source>
        <dbReference type="ARBA" id="ARBA00009935"/>
    </source>
</evidence>
<evidence type="ECO:0000256" key="9">
    <source>
        <dbReference type="ARBA" id="ARBA00023244"/>
    </source>
</evidence>
<dbReference type="PANTHER" id="PTHR21091:SF169">
    <property type="entry name" value="UROPORPHYRINOGEN DECARBOXYLASE"/>
    <property type="match status" value="1"/>
</dbReference>
<feature type="binding site" evidence="10">
    <location>
        <position position="213"/>
    </location>
    <ligand>
        <name>substrate</name>
    </ligand>
</feature>
<evidence type="ECO:0000256" key="1">
    <source>
        <dbReference type="ARBA" id="ARBA00004514"/>
    </source>
</evidence>
<dbReference type="PANTHER" id="PTHR21091">
    <property type="entry name" value="METHYLTETRAHYDROFOLATE:HOMOCYSTEINE METHYLTRANSFERASE RELATED"/>
    <property type="match status" value="1"/>
</dbReference>
<dbReference type="InterPro" id="IPR038071">
    <property type="entry name" value="UROD/MetE-like_sf"/>
</dbReference>
<feature type="binding site" evidence="10">
    <location>
        <position position="83"/>
    </location>
    <ligand>
        <name>substrate</name>
    </ligand>
</feature>
<evidence type="ECO:0000256" key="2">
    <source>
        <dbReference type="ARBA" id="ARBA00004804"/>
    </source>
</evidence>
<dbReference type="GO" id="GO:0004853">
    <property type="term" value="F:uroporphyrinogen decarboxylase activity"/>
    <property type="evidence" value="ECO:0007669"/>
    <property type="project" value="UniProtKB-UniRule"/>
</dbReference>
<dbReference type="NCBIfam" id="TIGR01464">
    <property type="entry name" value="hemE"/>
    <property type="match status" value="1"/>
</dbReference>
<gene>
    <name evidence="10" type="primary">hemE</name>
    <name evidence="15" type="ORF">LX16_0934</name>
</gene>
<evidence type="ECO:0000256" key="5">
    <source>
        <dbReference type="ARBA" id="ARBA00012288"/>
    </source>
</evidence>
<proteinExistence type="inferred from homology"/>
<organism evidence="15 16">
    <name type="scientific">Stackebrandtia albiflava</name>
    <dbReference type="NCBI Taxonomy" id="406432"/>
    <lineage>
        <taxon>Bacteria</taxon>
        <taxon>Bacillati</taxon>
        <taxon>Actinomycetota</taxon>
        <taxon>Actinomycetes</taxon>
        <taxon>Glycomycetales</taxon>
        <taxon>Glycomycetaceae</taxon>
        <taxon>Stackebrandtia</taxon>
    </lineage>
</organism>
<comment type="subcellular location">
    <subcellularLocation>
        <location evidence="1">Cytoplasm</location>
        <location evidence="1">Cytosol</location>
    </subcellularLocation>
</comment>
<evidence type="ECO:0000256" key="12">
    <source>
        <dbReference type="RuleBase" id="RU004169"/>
    </source>
</evidence>
<feature type="site" description="Transition state stabilizer" evidence="10">
    <location>
        <position position="83"/>
    </location>
</feature>